<gene>
    <name evidence="1" type="ORF">NB700_002443</name>
</gene>
<evidence type="ECO:0008006" key="3">
    <source>
        <dbReference type="Google" id="ProtNLM"/>
    </source>
</evidence>
<organism evidence="1 2">
    <name type="scientific">Xanthomonas sacchari</name>
    <dbReference type="NCBI Taxonomy" id="56458"/>
    <lineage>
        <taxon>Bacteria</taxon>
        <taxon>Pseudomonadati</taxon>
        <taxon>Pseudomonadota</taxon>
        <taxon>Gammaproteobacteria</taxon>
        <taxon>Lysobacterales</taxon>
        <taxon>Lysobacteraceae</taxon>
        <taxon>Xanthomonas</taxon>
    </lineage>
</organism>
<accession>A0ABT3DWL9</accession>
<evidence type="ECO:0000313" key="1">
    <source>
        <dbReference type="EMBL" id="MCW0399887.1"/>
    </source>
</evidence>
<protein>
    <recommendedName>
        <fullName evidence="3">Immunity protein 35 domain-containing protein</fullName>
    </recommendedName>
</protein>
<dbReference type="Proteomes" id="UP001320843">
    <property type="component" value="Unassembled WGS sequence"/>
</dbReference>
<dbReference type="RefSeq" id="WP_267082365.1">
    <property type="nucleotide sequence ID" value="NZ_CP099530.1"/>
</dbReference>
<evidence type="ECO:0000313" key="2">
    <source>
        <dbReference type="Proteomes" id="UP001320843"/>
    </source>
</evidence>
<proteinExistence type="predicted"/>
<keyword evidence="2" id="KW-1185">Reference proteome</keyword>
<comment type="caution">
    <text evidence="1">The sequence shown here is derived from an EMBL/GenBank/DDBJ whole genome shotgun (WGS) entry which is preliminary data.</text>
</comment>
<reference evidence="1 2" key="1">
    <citation type="submission" date="2022-06" db="EMBL/GenBank/DDBJ databases">
        <title>Dynamics of rice microbiomes reveals core vertical transmitted seed endophytes.</title>
        <authorList>
            <person name="Liao K."/>
            <person name="Zhang X."/>
        </authorList>
    </citation>
    <scope>NUCLEOTIDE SEQUENCE [LARGE SCALE GENOMIC DNA]</scope>
    <source>
        <strain evidence="1 2">YT10-10-1</strain>
    </source>
</reference>
<sequence length="76" mass="8730">MTEKKLEFYQEVEFCAGVVDPKYEGKKGVIMGVSEEDGIVYGYAVLIFGTEKLVYFEKNKLIPTGVIFSREEFYDN</sequence>
<name>A0ABT3DWL9_9XANT</name>
<dbReference type="EMBL" id="JANFWR010000015">
    <property type="protein sequence ID" value="MCW0399887.1"/>
    <property type="molecule type" value="Genomic_DNA"/>
</dbReference>